<protein>
    <recommendedName>
        <fullName evidence="2">AAA-ATPase-like domain-containing protein</fullName>
    </recommendedName>
</protein>
<sequence>MISGVQSSPADQEKPQAGDEDDEITYIHFPAYTKDSIRVRLEQTRRSLELTATIKYDRLWRDYWLPPLLRPDHGFPRHLSDAVCFAQDTPGHGKSTTLSMVEYFYDVLRKKDFRHHFERFGIGYRIIHQKDDWEHSHCFVLKLDFGELAVREPGFNFNTPLNMMLHAFVRRYASLIPKLSNVSFEKESAGKTLDCVVSHLEGHSRIAVCIDNYDAPYWNLQGLGLPRPKYEELYSQLTDFLSALARWNATCLIPLVMLAGESNVVDLLSNRLGRTVCDIVGGLDLQINAHRKDMLGLTEHETKLLGYRLDDDFHSLGLAHVGRDYVESEEGRRYWKKVGQYYGLCFSKILDFYANNLEDALKNVDEEVPVKTMPLTEFRRSNR</sequence>
<organism evidence="3 4">
    <name type="scientific">Marasmius crinis-equi</name>
    <dbReference type="NCBI Taxonomy" id="585013"/>
    <lineage>
        <taxon>Eukaryota</taxon>
        <taxon>Fungi</taxon>
        <taxon>Dikarya</taxon>
        <taxon>Basidiomycota</taxon>
        <taxon>Agaricomycotina</taxon>
        <taxon>Agaricomycetes</taxon>
        <taxon>Agaricomycetidae</taxon>
        <taxon>Agaricales</taxon>
        <taxon>Marasmiineae</taxon>
        <taxon>Marasmiaceae</taxon>
        <taxon>Marasmius</taxon>
    </lineage>
</organism>
<reference evidence="3 4" key="1">
    <citation type="submission" date="2024-02" db="EMBL/GenBank/DDBJ databases">
        <title>A draft genome for the cacao thread blight pathogen Marasmius crinis-equi.</title>
        <authorList>
            <person name="Cohen S.P."/>
            <person name="Baruah I.K."/>
            <person name="Amoako-Attah I."/>
            <person name="Bukari Y."/>
            <person name="Meinhardt L.W."/>
            <person name="Bailey B.A."/>
        </authorList>
    </citation>
    <scope>NUCLEOTIDE SEQUENCE [LARGE SCALE GENOMIC DNA]</scope>
    <source>
        <strain evidence="3 4">GH-76</strain>
    </source>
</reference>
<evidence type="ECO:0000259" key="2">
    <source>
        <dbReference type="Pfam" id="PF09820"/>
    </source>
</evidence>
<proteinExistence type="predicted"/>
<evidence type="ECO:0000313" key="3">
    <source>
        <dbReference type="EMBL" id="KAL0577242.1"/>
    </source>
</evidence>
<feature type="compositionally biased region" description="Polar residues" evidence="1">
    <location>
        <begin position="1"/>
        <end position="10"/>
    </location>
</feature>
<accession>A0ABR3FP66</accession>
<dbReference type="InterPro" id="IPR018631">
    <property type="entry name" value="AAA-ATPase-like_dom"/>
</dbReference>
<gene>
    <name evidence="3" type="ORF">V5O48_004730</name>
</gene>
<feature type="region of interest" description="Disordered" evidence="1">
    <location>
        <begin position="1"/>
        <end position="20"/>
    </location>
</feature>
<feature type="domain" description="AAA-ATPase-like" evidence="2">
    <location>
        <begin position="93"/>
        <end position="264"/>
    </location>
</feature>
<evidence type="ECO:0000313" key="4">
    <source>
        <dbReference type="Proteomes" id="UP001465976"/>
    </source>
</evidence>
<keyword evidence="4" id="KW-1185">Reference proteome</keyword>
<comment type="caution">
    <text evidence="3">The sequence shown here is derived from an EMBL/GenBank/DDBJ whole genome shotgun (WGS) entry which is preliminary data.</text>
</comment>
<evidence type="ECO:0000256" key="1">
    <source>
        <dbReference type="SAM" id="MobiDB-lite"/>
    </source>
</evidence>
<dbReference type="Proteomes" id="UP001465976">
    <property type="component" value="Unassembled WGS sequence"/>
</dbReference>
<dbReference type="EMBL" id="JBAHYK010000169">
    <property type="protein sequence ID" value="KAL0577242.1"/>
    <property type="molecule type" value="Genomic_DNA"/>
</dbReference>
<name>A0ABR3FP66_9AGAR</name>
<dbReference type="Pfam" id="PF09820">
    <property type="entry name" value="AAA-ATPase_like"/>
    <property type="match status" value="1"/>
</dbReference>